<evidence type="ECO:0000313" key="3">
    <source>
        <dbReference type="Proteomes" id="UP000186817"/>
    </source>
</evidence>
<dbReference type="InterPro" id="IPR003034">
    <property type="entry name" value="SAP_dom"/>
</dbReference>
<feature type="compositionally biased region" description="Basic and acidic residues" evidence="1">
    <location>
        <begin position="245"/>
        <end position="254"/>
    </location>
</feature>
<dbReference type="SMART" id="SM00513">
    <property type="entry name" value="SAP"/>
    <property type="match status" value="1"/>
</dbReference>
<protein>
    <submittedName>
        <fullName evidence="2">Uncharacterized protein</fullName>
    </submittedName>
</protein>
<sequence length="445" mass="51332">MGILLLGWFTKTYCASRKYECGSRNDRPCLRDRQGWEDDEERCNNLPLDFVLDDGVDGLRGEKLQYFVSSVELEEFETLKYTFFTGKCWSKVVKRRDPAGQIGKGARCFCTEHMAGSIDADVLQLMDKAESAPEKERTYNENFLKFEEPIDENEEDTSYDDLRTFLTTCENAKRCTQPTTADLINSGKDHGGQTAMDVSQEKEKETQEAGPKAEGKEKRMVEEEEEEDMETVEEQRRRNQNTTTEDLRSTAPHDSEEETNYEMNYVNNIVMVQMKDNVSMYFSAMYFSTWKSHKDQAKGTDHNVEFEVFTDDNWSSREPGIECQCSQVCCGLVRQSFGCVNHYHHQTRNEQEEMKAWRLMKKQIHQDHSAQDKEEAEAEQEDEEPAAPQDRTEVAGSLPVAQEGWVYSLDITLKDLRDLCKELGVSLKGIKKDLLRRLSKATRAD</sequence>
<name>A0A1Q9EJ92_SYMMI</name>
<keyword evidence="3" id="KW-1185">Reference proteome</keyword>
<proteinExistence type="predicted"/>
<feature type="compositionally biased region" description="Acidic residues" evidence="1">
    <location>
        <begin position="374"/>
        <end position="385"/>
    </location>
</feature>
<feature type="compositionally biased region" description="Acidic residues" evidence="1">
    <location>
        <begin position="222"/>
        <end position="232"/>
    </location>
</feature>
<feature type="region of interest" description="Disordered" evidence="1">
    <location>
        <begin position="180"/>
        <end position="257"/>
    </location>
</feature>
<dbReference type="Proteomes" id="UP000186817">
    <property type="component" value="Unassembled WGS sequence"/>
</dbReference>
<feature type="region of interest" description="Disordered" evidence="1">
    <location>
        <begin position="363"/>
        <end position="397"/>
    </location>
</feature>
<dbReference type="AlphaFoldDB" id="A0A1Q9EJ92"/>
<evidence type="ECO:0000256" key="1">
    <source>
        <dbReference type="SAM" id="MobiDB-lite"/>
    </source>
</evidence>
<feature type="compositionally biased region" description="Basic and acidic residues" evidence="1">
    <location>
        <begin position="199"/>
        <end position="221"/>
    </location>
</feature>
<dbReference type="OrthoDB" id="422020at2759"/>
<accession>A0A1Q9EJ92</accession>
<reference evidence="2 3" key="1">
    <citation type="submission" date="2016-02" db="EMBL/GenBank/DDBJ databases">
        <title>Genome analysis of coral dinoflagellate symbionts highlights evolutionary adaptations to a symbiotic lifestyle.</title>
        <authorList>
            <person name="Aranda M."/>
            <person name="Li Y."/>
            <person name="Liew Y.J."/>
            <person name="Baumgarten S."/>
            <person name="Simakov O."/>
            <person name="Wilson M."/>
            <person name="Piel J."/>
            <person name="Ashoor H."/>
            <person name="Bougouffa S."/>
            <person name="Bajic V.B."/>
            <person name="Ryu T."/>
            <person name="Ravasi T."/>
            <person name="Bayer T."/>
            <person name="Micklem G."/>
            <person name="Kim H."/>
            <person name="Bhak J."/>
            <person name="Lajeunesse T.C."/>
            <person name="Voolstra C.R."/>
        </authorList>
    </citation>
    <scope>NUCLEOTIDE SEQUENCE [LARGE SCALE GENOMIC DNA]</scope>
    <source>
        <strain evidence="2 3">CCMP2467</strain>
    </source>
</reference>
<organism evidence="2 3">
    <name type="scientific">Symbiodinium microadriaticum</name>
    <name type="common">Dinoflagellate</name>
    <name type="synonym">Zooxanthella microadriatica</name>
    <dbReference type="NCBI Taxonomy" id="2951"/>
    <lineage>
        <taxon>Eukaryota</taxon>
        <taxon>Sar</taxon>
        <taxon>Alveolata</taxon>
        <taxon>Dinophyceae</taxon>
        <taxon>Suessiales</taxon>
        <taxon>Symbiodiniaceae</taxon>
        <taxon>Symbiodinium</taxon>
    </lineage>
</organism>
<evidence type="ECO:0000313" key="2">
    <source>
        <dbReference type="EMBL" id="OLQ07421.1"/>
    </source>
</evidence>
<dbReference type="EMBL" id="LSRX01000139">
    <property type="protein sequence ID" value="OLQ07421.1"/>
    <property type="molecule type" value="Genomic_DNA"/>
</dbReference>
<dbReference type="PROSITE" id="PS50800">
    <property type="entry name" value="SAP"/>
    <property type="match status" value="1"/>
</dbReference>
<comment type="caution">
    <text evidence="2">The sequence shown here is derived from an EMBL/GenBank/DDBJ whole genome shotgun (WGS) entry which is preliminary data.</text>
</comment>
<gene>
    <name evidence="2" type="ORF">AK812_SmicGene9199</name>
</gene>
<feature type="compositionally biased region" description="Basic and acidic residues" evidence="1">
    <location>
        <begin position="364"/>
        <end position="373"/>
    </location>
</feature>